<reference evidence="1 2" key="1">
    <citation type="submission" date="2019-02" db="EMBL/GenBank/DDBJ databases">
        <authorList>
            <person name="Sun L."/>
            <person name="Pan D."/>
            <person name="Wu X."/>
        </authorList>
    </citation>
    <scope>NUCLEOTIDE SEQUENCE [LARGE SCALE GENOMIC DNA]</scope>
    <source>
        <strain evidence="1 2">JW-1</strain>
    </source>
</reference>
<keyword evidence="2" id="KW-1185">Reference proteome</keyword>
<evidence type="ECO:0000313" key="2">
    <source>
        <dbReference type="Proteomes" id="UP000289260"/>
    </source>
</evidence>
<accession>A0A4V0Z1K7</accession>
<name>A0A4V0Z1K7_9MICO</name>
<dbReference type="AlphaFoldDB" id="A0A4V0Z1K7"/>
<evidence type="ECO:0000313" key="1">
    <source>
        <dbReference type="EMBL" id="QBE48749.1"/>
    </source>
</evidence>
<dbReference type="Proteomes" id="UP000289260">
    <property type="component" value="Chromosome"/>
</dbReference>
<dbReference type="OrthoDB" id="4979053at2"/>
<proteinExistence type="predicted"/>
<organism evidence="1 2">
    <name type="scientific">Leucobacter triazinivorans</name>
    <dbReference type="NCBI Taxonomy" id="1784719"/>
    <lineage>
        <taxon>Bacteria</taxon>
        <taxon>Bacillati</taxon>
        <taxon>Actinomycetota</taxon>
        <taxon>Actinomycetes</taxon>
        <taxon>Micrococcales</taxon>
        <taxon>Microbacteriaceae</taxon>
        <taxon>Leucobacter</taxon>
    </lineage>
</organism>
<gene>
    <name evidence="1" type="ORF">EVS81_07820</name>
</gene>
<protein>
    <recommendedName>
        <fullName evidence="3">HK97 gp10 family phage protein</fullName>
    </recommendedName>
</protein>
<evidence type="ECO:0008006" key="3">
    <source>
        <dbReference type="Google" id="ProtNLM"/>
    </source>
</evidence>
<dbReference type="EMBL" id="CP035806">
    <property type="protein sequence ID" value="QBE48749.1"/>
    <property type="molecule type" value="Genomic_DNA"/>
</dbReference>
<sequence>MLDVRKSPELQAVILLLKTAAAPVRKEMRAGARRELNATWKPTLQQFAKTAQQQKVIVRGARAKVGSDNFQMLAATSRRSLSGGLNPATQWHGAEFGANPKRVEVSIRGNRRTQIAGRNFGPRQQRGKVAFPAARKVGPRIVAAWVNGIVKGLARGNKNLETR</sequence>
<dbReference type="KEGG" id="ltr:EVS81_07820"/>